<dbReference type="Gene3D" id="3.40.50.300">
    <property type="entry name" value="P-loop containing nucleotide triphosphate hydrolases"/>
    <property type="match status" value="1"/>
</dbReference>
<evidence type="ECO:0000256" key="6">
    <source>
        <dbReference type="ARBA" id="ARBA00022723"/>
    </source>
</evidence>
<keyword evidence="4" id="KW-0963">Cytoplasm</keyword>
<evidence type="ECO:0000256" key="7">
    <source>
        <dbReference type="ARBA" id="ARBA00022741"/>
    </source>
</evidence>
<keyword evidence="9" id="KW-0460">Magnesium</keyword>
<dbReference type="EMBL" id="DTPE01000039">
    <property type="protein sequence ID" value="HGE74670.1"/>
    <property type="molecule type" value="Genomic_DNA"/>
</dbReference>
<sequence length="157" mass="18136">MMIVLFQNVDEKQLERISKKLADVLFDRSIVLLEGDLGAGKTTFTRHLVGFLGGNVREVTSPTFTVVNEYDSTFRVHHIDLFRLTEQEVDDLPIEDYLESDGICLVEWPDKLGDHVPPEYFKIEFEFVDEDHRNLKIVSKGELYDQALLRGDFSVKE</sequence>
<reference evidence="11" key="1">
    <citation type="journal article" date="2020" name="mSystems">
        <title>Genome- and Community-Level Interaction Insights into Carbon Utilization and Element Cycling Functions of Hydrothermarchaeota in Hydrothermal Sediment.</title>
        <authorList>
            <person name="Zhou Z."/>
            <person name="Liu Y."/>
            <person name="Xu W."/>
            <person name="Pan J."/>
            <person name="Luo Z.H."/>
            <person name="Li M."/>
        </authorList>
    </citation>
    <scope>NUCLEOTIDE SEQUENCE [LARGE SCALE GENOMIC DNA]</scope>
    <source>
        <strain evidence="11">SpSt-966</strain>
    </source>
</reference>
<comment type="caution">
    <text evidence="11">The sequence shown here is derived from an EMBL/GenBank/DDBJ whole genome shotgun (WGS) entry which is preliminary data.</text>
</comment>
<keyword evidence="5" id="KW-0819">tRNA processing</keyword>
<keyword evidence="8" id="KW-0067">ATP-binding</keyword>
<evidence type="ECO:0000256" key="1">
    <source>
        <dbReference type="ARBA" id="ARBA00004496"/>
    </source>
</evidence>
<dbReference type="PANTHER" id="PTHR33540:SF2">
    <property type="entry name" value="TRNA THREONYLCARBAMOYLADENOSINE BIOSYNTHESIS PROTEIN TSAE"/>
    <property type="match status" value="1"/>
</dbReference>
<dbReference type="AlphaFoldDB" id="A0A7V3VSE8"/>
<dbReference type="GO" id="GO:0005524">
    <property type="term" value="F:ATP binding"/>
    <property type="evidence" value="ECO:0007669"/>
    <property type="project" value="UniProtKB-KW"/>
</dbReference>
<dbReference type="GO" id="GO:0046872">
    <property type="term" value="F:metal ion binding"/>
    <property type="evidence" value="ECO:0007669"/>
    <property type="project" value="UniProtKB-KW"/>
</dbReference>
<dbReference type="Pfam" id="PF02367">
    <property type="entry name" value="TsaE"/>
    <property type="match status" value="1"/>
</dbReference>
<proteinExistence type="inferred from homology"/>
<dbReference type="InterPro" id="IPR027417">
    <property type="entry name" value="P-loop_NTPase"/>
</dbReference>
<accession>A0A7V3VSE8</accession>
<evidence type="ECO:0000256" key="10">
    <source>
        <dbReference type="ARBA" id="ARBA00032441"/>
    </source>
</evidence>
<keyword evidence="7" id="KW-0547">Nucleotide-binding</keyword>
<evidence type="ECO:0000256" key="8">
    <source>
        <dbReference type="ARBA" id="ARBA00022840"/>
    </source>
</evidence>
<keyword evidence="6" id="KW-0479">Metal-binding</keyword>
<evidence type="ECO:0000256" key="2">
    <source>
        <dbReference type="ARBA" id="ARBA00007599"/>
    </source>
</evidence>
<dbReference type="GO" id="GO:0016740">
    <property type="term" value="F:transferase activity"/>
    <property type="evidence" value="ECO:0007669"/>
    <property type="project" value="UniProtKB-KW"/>
</dbReference>
<name>A0A7V3VSE8_9BACT</name>
<dbReference type="SUPFAM" id="SSF52540">
    <property type="entry name" value="P-loop containing nucleoside triphosphate hydrolases"/>
    <property type="match status" value="1"/>
</dbReference>
<organism evidence="11">
    <name type="scientific">Mesoaciditoga lauensis</name>
    <dbReference type="NCBI Taxonomy" id="1495039"/>
    <lineage>
        <taxon>Bacteria</taxon>
        <taxon>Thermotogati</taxon>
        <taxon>Thermotogota</taxon>
        <taxon>Thermotogae</taxon>
        <taxon>Mesoaciditogales</taxon>
        <taxon>Mesoaciditogaceae</taxon>
        <taxon>Mesoaciditoga</taxon>
    </lineage>
</organism>
<comment type="subcellular location">
    <subcellularLocation>
        <location evidence="1">Cytoplasm</location>
    </subcellularLocation>
</comment>
<dbReference type="NCBIfam" id="TIGR00150">
    <property type="entry name" value="T6A_YjeE"/>
    <property type="match status" value="1"/>
</dbReference>
<protein>
    <recommendedName>
        <fullName evidence="3">tRNA threonylcarbamoyladenosine biosynthesis protein TsaE</fullName>
    </recommendedName>
    <alternativeName>
        <fullName evidence="10">t(6)A37 threonylcarbamoyladenosine biosynthesis protein TsaE</fullName>
    </alternativeName>
</protein>
<dbReference type="GO" id="GO:0005737">
    <property type="term" value="C:cytoplasm"/>
    <property type="evidence" value="ECO:0007669"/>
    <property type="project" value="UniProtKB-SubCell"/>
</dbReference>
<evidence type="ECO:0000256" key="9">
    <source>
        <dbReference type="ARBA" id="ARBA00022842"/>
    </source>
</evidence>
<evidence type="ECO:0000313" key="11">
    <source>
        <dbReference type="EMBL" id="HGE74670.1"/>
    </source>
</evidence>
<dbReference type="GO" id="GO:0002949">
    <property type="term" value="P:tRNA threonylcarbamoyladenosine modification"/>
    <property type="evidence" value="ECO:0007669"/>
    <property type="project" value="InterPro"/>
</dbReference>
<dbReference type="PANTHER" id="PTHR33540">
    <property type="entry name" value="TRNA THREONYLCARBAMOYLADENOSINE BIOSYNTHESIS PROTEIN TSAE"/>
    <property type="match status" value="1"/>
</dbReference>
<evidence type="ECO:0000256" key="3">
    <source>
        <dbReference type="ARBA" id="ARBA00019010"/>
    </source>
</evidence>
<gene>
    <name evidence="11" type="primary">tsaE</name>
    <name evidence="11" type="ORF">ENX73_00905</name>
</gene>
<evidence type="ECO:0000256" key="5">
    <source>
        <dbReference type="ARBA" id="ARBA00022694"/>
    </source>
</evidence>
<dbReference type="InterPro" id="IPR003442">
    <property type="entry name" value="T6A_TsaE"/>
</dbReference>
<evidence type="ECO:0000256" key="4">
    <source>
        <dbReference type="ARBA" id="ARBA00022490"/>
    </source>
</evidence>
<comment type="similarity">
    <text evidence="2">Belongs to the TsaE family.</text>
</comment>
<keyword evidence="11" id="KW-0808">Transferase</keyword>